<dbReference type="Proteomes" id="UP001372834">
    <property type="component" value="Unassembled WGS sequence"/>
</dbReference>
<evidence type="ECO:0000313" key="8">
    <source>
        <dbReference type="EMBL" id="KAK6637029.1"/>
    </source>
</evidence>
<dbReference type="Pfam" id="PF02636">
    <property type="entry name" value="Methyltransf_28"/>
    <property type="match status" value="1"/>
</dbReference>
<dbReference type="GO" id="GO:0032981">
    <property type="term" value="P:mitochondrial respiratory chain complex I assembly"/>
    <property type="evidence" value="ECO:0007669"/>
    <property type="project" value="TreeGrafter"/>
</dbReference>
<keyword evidence="5 7" id="KW-0496">Mitochondrion</keyword>
<dbReference type="InterPro" id="IPR038375">
    <property type="entry name" value="NDUFAF7_sf"/>
</dbReference>
<gene>
    <name evidence="8" type="ORF">RUM43_010703</name>
</gene>
<dbReference type="PANTHER" id="PTHR12049:SF7">
    <property type="entry name" value="PROTEIN ARGININE METHYLTRANSFERASE NDUFAF7, MITOCHONDRIAL"/>
    <property type="match status" value="1"/>
</dbReference>
<protein>
    <recommendedName>
        <fullName evidence="7">Protein arginine methyltransferase NDUFAF7</fullName>
        <ecNumber evidence="7">2.1.1.320</ecNumber>
    </recommendedName>
</protein>
<evidence type="ECO:0000313" key="9">
    <source>
        <dbReference type="Proteomes" id="UP001372834"/>
    </source>
</evidence>
<evidence type="ECO:0000256" key="7">
    <source>
        <dbReference type="RuleBase" id="RU364114"/>
    </source>
</evidence>
<dbReference type="InterPro" id="IPR003788">
    <property type="entry name" value="NDUFAF7"/>
</dbReference>
<evidence type="ECO:0000256" key="2">
    <source>
        <dbReference type="ARBA" id="ARBA00005891"/>
    </source>
</evidence>
<dbReference type="AlphaFoldDB" id="A0AAN8S505"/>
<dbReference type="Gene3D" id="3.40.50.12710">
    <property type="match status" value="1"/>
</dbReference>
<dbReference type="EMBL" id="JAWJWE010000004">
    <property type="protein sequence ID" value="KAK6637029.1"/>
    <property type="molecule type" value="Genomic_DNA"/>
</dbReference>
<dbReference type="PANTHER" id="PTHR12049">
    <property type="entry name" value="PROTEIN ARGININE METHYLTRANSFERASE NDUFAF7, MITOCHONDRIAL"/>
    <property type="match status" value="1"/>
</dbReference>
<dbReference type="GO" id="GO:0035243">
    <property type="term" value="F:protein-arginine omega-N symmetric methyltransferase activity"/>
    <property type="evidence" value="ECO:0007669"/>
    <property type="project" value="UniProtKB-EC"/>
</dbReference>
<dbReference type="EC" id="2.1.1.320" evidence="7"/>
<dbReference type="SUPFAM" id="SSF53335">
    <property type="entry name" value="S-adenosyl-L-methionine-dependent methyltransferases"/>
    <property type="match status" value="1"/>
</dbReference>
<dbReference type="GO" id="GO:0032259">
    <property type="term" value="P:methylation"/>
    <property type="evidence" value="ECO:0007669"/>
    <property type="project" value="UniProtKB-KW"/>
</dbReference>
<keyword evidence="4 7" id="KW-0808">Transferase</keyword>
<evidence type="ECO:0000256" key="4">
    <source>
        <dbReference type="ARBA" id="ARBA00022679"/>
    </source>
</evidence>
<keyword evidence="3 7" id="KW-0489">Methyltransferase</keyword>
<evidence type="ECO:0000256" key="5">
    <source>
        <dbReference type="ARBA" id="ARBA00023128"/>
    </source>
</evidence>
<comment type="subcellular location">
    <subcellularLocation>
        <location evidence="1 7">Mitochondrion</location>
    </subcellularLocation>
</comment>
<accession>A0AAN8S505</accession>
<evidence type="ECO:0000256" key="6">
    <source>
        <dbReference type="ARBA" id="ARBA00048612"/>
    </source>
</evidence>
<name>A0AAN8S505_POLSC</name>
<comment type="function">
    <text evidence="7">Arginine methyltransferase involved in the assembly or stability of mitochondrial NADH:ubiquinone oxidoreductase complex (complex I).</text>
</comment>
<evidence type="ECO:0000256" key="1">
    <source>
        <dbReference type="ARBA" id="ARBA00004173"/>
    </source>
</evidence>
<comment type="caution">
    <text evidence="8">The sequence shown here is derived from an EMBL/GenBank/DDBJ whole genome shotgun (WGS) entry which is preliminary data.</text>
</comment>
<organism evidence="8 9">
    <name type="scientific">Polyplax serrata</name>
    <name type="common">Common mouse louse</name>
    <dbReference type="NCBI Taxonomy" id="468196"/>
    <lineage>
        <taxon>Eukaryota</taxon>
        <taxon>Metazoa</taxon>
        <taxon>Ecdysozoa</taxon>
        <taxon>Arthropoda</taxon>
        <taxon>Hexapoda</taxon>
        <taxon>Insecta</taxon>
        <taxon>Pterygota</taxon>
        <taxon>Neoptera</taxon>
        <taxon>Paraneoptera</taxon>
        <taxon>Psocodea</taxon>
        <taxon>Troctomorpha</taxon>
        <taxon>Phthiraptera</taxon>
        <taxon>Anoplura</taxon>
        <taxon>Polyplacidae</taxon>
        <taxon>Polyplax</taxon>
    </lineage>
</organism>
<comment type="similarity">
    <text evidence="2 7">Belongs to the NDUFAF7 family.</text>
</comment>
<sequence length="423" mass="47979">MRLFKWAVVRNYGSYVKVSRPTGFKVIQNPVTDKSQSLAKALHLKIKAGGPITVADYMKTCLTNPSLGYYMQKNVIGHDGDFITSPEITQLFGEIIGVWIYHEFSKIGSPKPWQIIELGPGRGTFIKDIVQTLKTLKATSDLSIHLVEVSPQLATVQTHNLCNDVIGIGMVQQTVKGNKFYRANKINDEIPVYWYEKLENVPKAFSVILAHEFFDALPIHKFQKVENEWREVLINSTVVENGTEKFDYAVAEKESPIAKLLIDKNEKREHLEVSVRAGEIAREVAQRLEEFGGFSLFIDYGHDGDKTDTFRAFKKHQLMDPLNDPGTADLTADVDFSFLRSVMKDKVVVLGPVEQGEFLKRLGIEVRLQMLLKNAKGEEAQQLESCYRMIVDKQKMGSRYKCFATFPLVLQDYLKKYPVAGFS</sequence>
<dbReference type="InterPro" id="IPR029063">
    <property type="entry name" value="SAM-dependent_MTases_sf"/>
</dbReference>
<reference evidence="8 9" key="1">
    <citation type="submission" date="2023-10" db="EMBL/GenBank/DDBJ databases">
        <title>Genomes of two closely related lineages of the louse Polyplax serrata with different host specificities.</title>
        <authorList>
            <person name="Martinu J."/>
            <person name="Tarabai H."/>
            <person name="Stefka J."/>
            <person name="Hypsa V."/>
        </authorList>
    </citation>
    <scope>NUCLEOTIDE SEQUENCE [LARGE SCALE GENOMIC DNA]</scope>
    <source>
        <strain evidence="8">HR10_N</strain>
    </source>
</reference>
<evidence type="ECO:0000256" key="3">
    <source>
        <dbReference type="ARBA" id="ARBA00022603"/>
    </source>
</evidence>
<comment type="catalytic activity">
    <reaction evidence="6 7">
        <text>L-arginyl-[protein] + 2 S-adenosyl-L-methionine = N(omega),N(omega)'-dimethyl-L-arginyl-[protein] + 2 S-adenosyl-L-homocysteine + 2 H(+)</text>
        <dbReference type="Rhea" id="RHEA:48108"/>
        <dbReference type="Rhea" id="RHEA-COMP:10532"/>
        <dbReference type="Rhea" id="RHEA-COMP:11992"/>
        <dbReference type="ChEBI" id="CHEBI:15378"/>
        <dbReference type="ChEBI" id="CHEBI:29965"/>
        <dbReference type="ChEBI" id="CHEBI:57856"/>
        <dbReference type="ChEBI" id="CHEBI:59789"/>
        <dbReference type="ChEBI" id="CHEBI:88221"/>
        <dbReference type="EC" id="2.1.1.320"/>
    </reaction>
</comment>
<proteinExistence type="inferred from homology"/>
<dbReference type="GO" id="GO:0005739">
    <property type="term" value="C:mitochondrion"/>
    <property type="evidence" value="ECO:0007669"/>
    <property type="project" value="UniProtKB-SubCell"/>
</dbReference>